<keyword evidence="5 14" id="KW-0812">Transmembrane</keyword>
<evidence type="ECO:0000256" key="6">
    <source>
        <dbReference type="ARBA" id="ARBA00022989"/>
    </source>
</evidence>
<proteinExistence type="inferred from homology"/>
<dbReference type="Ensembl" id="ENSSVLT00005004937.1">
    <property type="protein sequence ID" value="ENSSVLP00005004483.1"/>
    <property type="gene ID" value="ENSSVLG00005003583.1"/>
</dbReference>
<evidence type="ECO:0000256" key="2">
    <source>
        <dbReference type="ARBA" id="ARBA00007376"/>
    </source>
</evidence>
<reference evidence="16" key="1">
    <citation type="submission" date="2025-08" db="UniProtKB">
        <authorList>
            <consortium name="Ensembl"/>
        </authorList>
    </citation>
    <scope>IDENTIFICATION</scope>
</reference>
<evidence type="ECO:0000256" key="9">
    <source>
        <dbReference type="ARBA" id="ARBA00023170"/>
    </source>
</evidence>
<evidence type="ECO:0000256" key="10">
    <source>
        <dbReference type="ARBA" id="ARBA00023180"/>
    </source>
</evidence>
<dbReference type="InterPro" id="IPR007960">
    <property type="entry name" value="TAS2R"/>
</dbReference>
<evidence type="ECO:0000313" key="16">
    <source>
        <dbReference type="Ensembl" id="ENSSVLP00005004483.1"/>
    </source>
</evidence>
<dbReference type="GO" id="GO:0033038">
    <property type="term" value="F:bitter taste receptor activity"/>
    <property type="evidence" value="ECO:0007669"/>
    <property type="project" value="Ensembl"/>
</dbReference>
<dbReference type="SUPFAM" id="SSF81321">
    <property type="entry name" value="Family A G protein-coupled receptor-like"/>
    <property type="match status" value="1"/>
</dbReference>
<protein>
    <recommendedName>
        <fullName evidence="14">Taste receptor type 2</fullName>
    </recommendedName>
</protein>
<sequence>MFSNKDIFTIVITAEFIIGMLGNGYIGLVNWIDWIKKKKISSIDYVLTSLAISRMCLIATVVLHGILTTLYPDVFENSKILIIVCSFWIFFNYLSMWFATCLNVFYCLKIANFSHPLFLWLKWRTDRVVHWILLGCFAVSFLVGIILAPIVSYGYRFHNLIKDSKNITEMFHMSKIQYFEPMTLFSLFAMVPFIFSLISFFILIISLRRHINQMKLNSKGGRDPNTQAHVKAMKIITSFLFFFFIYCVFFLLVSYSYLITEQKLAMMVGEIVAILYPSGHSVILIFGNNKLRQPTFRMLTCR</sequence>
<keyword evidence="11 14" id="KW-0807">Transducer</keyword>
<evidence type="ECO:0000256" key="1">
    <source>
        <dbReference type="ARBA" id="ARBA00004141"/>
    </source>
</evidence>
<comment type="similarity">
    <text evidence="2 13">Belongs to the G-protein coupled receptor T2R family.</text>
</comment>
<dbReference type="GO" id="GO:0016020">
    <property type="term" value="C:membrane"/>
    <property type="evidence" value="ECO:0007669"/>
    <property type="project" value="UniProtKB-SubCell"/>
</dbReference>
<evidence type="ECO:0000256" key="3">
    <source>
        <dbReference type="ARBA" id="ARBA00022480"/>
    </source>
</evidence>
<evidence type="ECO:0000313" key="17">
    <source>
        <dbReference type="Proteomes" id="UP000694564"/>
    </source>
</evidence>
<keyword evidence="4 14" id="KW-0716">Sensory transduction</keyword>
<dbReference type="GeneTree" id="ENSGT01150000286975"/>
<gene>
    <name evidence="16" type="primary">TAS2R8</name>
</gene>
<keyword evidence="10" id="KW-0325">Glycoprotein</keyword>
<feature type="transmembrane region" description="Helical" evidence="15">
    <location>
        <begin position="6"/>
        <end position="31"/>
    </location>
</feature>
<feature type="transmembrane region" description="Helical" evidence="15">
    <location>
        <begin position="264"/>
        <end position="287"/>
    </location>
</feature>
<evidence type="ECO:0000256" key="7">
    <source>
        <dbReference type="ARBA" id="ARBA00023040"/>
    </source>
</evidence>
<dbReference type="OrthoDB" id="8876749at2759"/>
<keyword evidence="8 14" id="KW-0472">Membrane</keyword>
<dbReference type="Pfam" id="PF05296">
    <property type="entry name" value="TAS2R"/>
    <property type="match status" value="1"/>
</dbReference>
<dbReference type="FunFam" id="1.20.1070.10:FF:000042">
    <property type="entry name" value="Taste receptor type 2 member 7"/>
    <property type="match status" value="1"/>
</dbReference>
<dbReference type="PANTHER" id="PTHR11394">
    <property type="entry name" value="TASTE RECEPTOR TYPE 2"/>
    <property type="match status" value="1"/>
</dbReference>
<dbReference type="PANTHER" id="PTHR11394:SF31">
    <property type="entry name" value="TASTE RECEPTOR TYPE 2 MEMBER 8"/>
    <property type="match status" value="1"/>
</dbReference>
<evidence type="ECO:0000256" key="5">
    <source>
        <dbReference type="ARBA" id="ARBA00022692"/>
    </source>
</evidence>
<feature type="transmembrane region" description="Helical" evidence="15">
    <location>
        <begin position="184"/>
        <end position="207"/>
    </location>
</feature>
<dbReference type="Gene3D" id="1.20.1070.10">
    <property type="entry name" value="Rhodopsin 7-helix transmembrane proteins"/>
    <property type="match status" value="1"/>
</dbReference>
<organism evidence="16 17">
    <name type="scientific">Sciurus vulgaris</name>
    <name type="common">Eurasian red squirrel</name>
    <dbReference type="NCBI Taxonomy" id="55149"/>
    <lineage>
        <taxon>Eukaryota</taxon>
        <taxon>Metazoa</taxon>
        <taxon>Chordata</taxon>
        <taxon>Craniata</taxon>
        <taxon>Vertebrata</taxon>
        <taxon>Euteleostomi</taxon>
        <taxon>Mammalia</taxon>
        <taxon>Eutheria</taxon>
        <taxon>Euarchontoglires</taxon>
        <taxon>Glires</taxon>
        <taxon>Rodentia</taxon>
        <taxon>Sciuromorpha</taxon>
        <taxon>Sciuridae</taxon>
        <taxon>Sciurinae</taxon>
        <taxon>Sciurini</taxon>
        <taxon>Sciurus</taxon>
    </lineage>
</organism>
<keyword evidence="9 14" id="KW-0675">Receptor</keyword>
<name>A0A8D2ANP1_SCIVU</name>
<evidence type="ECO:0000256" key="8">
    <source>
        <dbReference type="ARBA" id="ARBA00023136"/>
    </source>
</evidence>
<evidence type="ECO:0000256" key="4">
    <source>
        <dbReference type="ARBA" id="ARBA00022606"/>
    </source>
</evidence>
<dbReference type="AlphaFoldDB" id="A0A8D2ANP1"/>
<keyword evidence="3 14" id="KW-0919">Taste</keyword>
<keyword evidence="17" id="KW-1185">Reference proteome</keyword>
<keyword evidence="7 14" id="KW-0297">G-protein coupled receptor</keyword>
<evidence type="ECO:0000256" key="13">
    <source>
        <dbReference type="RuleBase" id="RU004423"/>
    </source>
</evidence>
<dbReference type="GO" id="GO:0004930">
    <property type="term" value="F:G protein-coupled receptor activity"/>
    <property type="evidence" value="ECO:0007669"/>
    <property type="project" value="UniProtKB-KW"/>
</dbReference>
<evidence type="ECO:0000256" key="12">
    <source>
        <dbReference type="ARBA" id="ARBA00024847"/>
    </source>
</evidence>
<feature type="transmembrane region" description="Helical" evidence="15">
    <location>
        <begin position="239"/>
        <end position="258"/>
    </location>
</feature>
<evidence type="ECO:0000256" key="11">
    <source>
        <dbReference type="ARBA" id="ARBA00023224"/>
    </source>
</evidence>
<feature type="transmembrane region" description="Helical" evidence="15">
    <location>
        <begin position="43"/>
        <end position="68"/>
    </location>
</feature>
<reference evidence="16" key="2">
    <citation type="submission" date="2025-09" db="UniProtKB">
        <authorList>
            <consortium name="Ensembl"/>
        </authorList>
    </citation>
    <scope>IDENTIFICATION</scope>
</reference>
<keyword evidence="6 15" id="KW-1133">Transmembrane helix</keyword>
<evidence type="ECO:0000256" key="14">
    <source>
        <dbReference type="RuleBase" id="RU004424"/>
    </source>
</evidence>
<comment type="subcellular location">
    <subcellularLocation>
        <location evidence="1 14">Membrane</location>
        <topology evidence="1 14">Multi-pass membrane protein</topology>
    </subcellularLocation>
</comment>
<feature type="transmembrane region" description="Helical" evidence="15">
    <location>
        <begin position="128"/>
        <end position="155"/>
    </location>
</feature>
<comment type="function">
    <text evidence="12">Receptor that may play a role in the perception of bitterness and is gustducin-linked. May play a role in sensing the chemical composition of the gastrointestinal content. The activity of this receptor may stimulate alpha gustducin, mediate PLC-beta-2 activation and lead to the gating of TRPM5.</text>
</comment>
<dbReference type="Proteomes" id="UP000694564">
    <property type="component" value="Chromosome 5"/>
</dbReference>
<accession>A0A8D2ANP1</accession>
<evidence type="ECO:0000256" key="15">
    <source>
        <dbReference type="SAM" id="Phobius"/>
    </source>
</evidence>
<feature type="transmembrane region" description="Helical" evidence="15">
    <location>
        <begin position="80"/>
        <end position="108"/>
    </location>
</feature>